<feature type="compositionally biased region" description="Polar residues" evidence="1">
    <location>
        <begin position="10"/>
        <end position="21"/>
    </location>
</feature>
<name>A0AAN7VX40_9PEZI</name>
<sequence length="98" mass="10624">MLPPEARVQPNINMSPPRSQSTAGVVRPIAIDAGEAFAAQRNHTDKGQIFARMVRSLYAQLPSLARCAASTDAMFSAISTAENSPDLYADLMNLPHKR</sequence>
<dbReference type="Proteomes" id="UP001310594">
    <property type="component" value="Unassembled WGS sequence"/>
</dbReference>
<comment type="caution">
    <text evidence="2">The sequence shown here is derived from an EMBL/GenBank/DDBJ whole genome shotgun (WGS) entry which is preliminary data.</text>
</comment>
<evidence type="ECO:0000256" key="1">
    <source>
        <dbReference type="SAM" id="MobiDB-lite"/>
    </source>
</evidence>
<feature type="region of interest" description="Disordered" evidence="1">
    <location>
        <begin position="1"/>
        <end position="21"/>
    </location>
</feature>
<organism evidence="2 3">
    <name type="scientific">Elasticomyces elasticus</name>
    <dbReference type="NCBI Taxonomy" id="574655"/>
    <lineage>
        <taxon>Eukaryota</taxon>
        <taxon>Fungi</taxon>
        <taxon>Dikarya</taxon>
        <taxon>Ascomycota</taxon>
        <taxon>Pezizomycotina</taxon>
        <taxon>Dothideomycetes</taxon>
        <taxon>Dothideomycetidae</taxon>
        <taxon>Mycosphaerellales</taxon>
        <taxon>Teratosphaeriaceae</taxon>
        <taxon>Elasticomyces</taxon>
    </lineage>
</organism>
<dbReference type="EMBL" id="JAVRQU010000025">
    <property type="protein sequence ID" value="KAK5690395.1"/>
    <property type="molecule type" value="Genomic_DNA"/>
</dbReference>
<protein>
    <submittedName>
        <fullName evidence="2">Uncharacterized protein</fullName>
    </submittedName>
</protein>
<accession>A0AAN7VX40</accession>
<dbReference type="AlphaFoldDB" id="A0AAN7VX40"/>
<proteinExistence type="predicted"/>
<evidence type="ECO:0000313" key="2">
    <source>
        <dbReference type="EMBL" id="KAK5690395.1"/>
    </source>
</evidence>
<evidence type="ECO:0000313" key="3">
    <source>
        <dbReference type="Proteomes" id="UP001310594"/>
    </source>
</evidence>
<gene>
    <name evidence="2" type="ORF">LTR97_012263</name>
</gene>
<reference evidence="2" key="1">
    <citation type="submission" date="2023-08" db="EMBL/GenBank/DDBJ databases">
        <title>Black Yeasts Isolated from many extreme environments.</title>
        <authorList>
            <person name="Coleine C."/>
            <person name="Stajich J.E."/>
            <person name="Selbmann L."/>
        </authorList>
    </citation>
    <scope>NUCLEOTIDE SEQUENCE</scope>
    <source>
        <strain evidence="2">CCFEE 5810</strain>
    </source>
</reference>